<dbReference type="AlphaFoldDB" id="A0A1G2B2E0"/>
<dbReference type="STRING" id="1798543.A2898_04980"/>
<feature type="transmembrane region" description="Helical" evidence="1">
    <location>
        <begin position="186"/>
        <end position="207"/>
    </location>
</feature>
<evidence type="ECO:0000313" key="3">
    <source>
        <dbReference type="EMBL" id="OGY82906.1"/>
    </source>
</evidence>
<feature type="transmembrane region" description="Helical" evidence="1">
    <location>
        <begin position="288"/>
        <end position="306"/>
    </location>
</feature>
<dbReference type="InterPro" id="IPR043728">
    <property type="entry name" value="DUF5671"/>
</dbReference>
<proteinExistence type="predicted"/>
<dbReference type="EMBL" id="MHKE01000017">
    <property type="protein sequence ID" value="OGY82906.1"/>
    <property type="molecule type" value="Genomic_DNA"/>
</dbReference>
<evidence type="ECO:0000256" key="1">
    <source>
        <dbReference type="SAM" id="Phobius"/>
    </source>
</evidence>
<dbReference type="Proteomes" id="UP000179164">
    <property type="component" value="Unassembled WGS sequence"/>
</dbReference>
<feature type="transmembrane region" description="Helical" evidence="1">
    <location>
        <begin position="6"/>
        <end position="29"/>
    </location>
</feature>
<accession>A0A1G2B2E0</accession>
<keyword evidence="1" id="KW-0812">Transmembrane</keyword>
<reference evidence="3 4" key="1">
    <citation type="journal article" date="2016" name="Nat. Commun.">
        <title>Thousands of microbial genomes shed light on interconnected biogeochemical processes in an aquifer system.</title>
        <authorList>
            <person name="Anantharaman K."/>
            <person name="Brown C.T."/>
            <person name="Hug L.A."/>
            <person name="Sharon I."/>
            <person name="Castelle C.J."/>
            <person name="Probst A.J."/>
            <person name="Thomas B.C."/>
            <person name="Singh A."/>
            <person name="Wilkins M.J."/>
            <person name="Karaoz U."/>
            <person name="Brodie E.L."/>
            <person name="Williams K.H."/>
            <person name="Hubbard S.S."/>
            <person name="Banfield J.F."/>
        </authorList>
    </citation>
    <scope>NUCLEOTIDE SEQUENCE [LARGE SCALE GENOMIC DNA]</scope>
</reference>
<feature type="transmembrane region" description="Helical" evidence="1">
    <location>
        <begin position="147"/>
        <end position="165"/>
    </location>
</feature>
<dbReference type="Pfam" id="PF18920">
    <property type="entry name" value="DUF5671"/>
    <property type="match status" value="1"/>
</dbReference>
<evidence type="ECO:0000259" key="2">
    <source>
        <dbReference type="Pfam" id="PF18920"/>
    </source>
</evidence>
<organism evidence="3 4">
    <name type="scientific">Candidatus Kerfeldbacteria bacterium RIFCSPLOWO2_01_FULL_48_11</name>
    <dbReference type="NCBI Taxonomy" id="1798543"/>
    <lineage>
        <taxon>Bacteria</taxon>
        <taxon>Candidatus Kerfeldiibacteriota</taxon>
    </lineage>
</organism>
<keyword evidence="1" id="KW-1133">Transmembrane helix</keyword>
<feature type="transmembrane region" description="Helical" evidence="1">
    <location>
        <begin position="44"/>
        <end position="74"/>
    </location>
</feature>
<protein>
    <recommendedName>
        <fullName evidence="2">DUF5671 domain-containing protein</fullName>
    </recommendedName>
</protein>
<name>A0A1G2B2E0_9BACT</name>
<keyword evidence="1" id="KW-0472">Membrane</keyword>
<comment type="caution">
    <text evidence="3">The sequence shown here is derived from an EMBL/GenBank/DDBJ whole genome shotgun (WGS) entry which is preliminary data.</text>
</comment>
<feature type="domain" description="DUF5671" evidence="2">
    <location>
        <begin position="144"/>
        <end position="219"/>
    </location>
</feature>
<evidence type="ECO:0000313" key="4">
    <source>
        <dbReference type="Proteomes" id="UP000179164"/>
    </source>
</evidence>
<gene>
    <name evidence="3" type="ORF">A2898_04980</name>
</gene>
<sequence>MSESFLPFISFLIPIGGLALIAFAVAAVIEGKTSHERGSVIRNIYFYLTSVVTLSLVVGSVIFLVNMALVSWVFTNADSNIASKVGPPPSLYLSVSSKPIDQPTALTCSGDCELTDADKESLTQWEQNYLDWKDLSENPGALRGRDAIAALSFLIVALPFFLIHFRTVQKDARSLSSDERGMIRPTYFYFVSLTSLLMVVVAGGILINLGLRTWVFPAVQQAERVSRSSSIAFPVGSMESIGADSVVNCAEKCDLSDDTVALSKEWKDDYQTWQNGTYDSADTTQRDAALAIPFVLLGIPLFWYHWKVTRTESKSQITPEKT</sequence>